<feature type="signal peptide" evidence="2">
    <location>
        <begin position="1"/>
        <end position="22"/>
    </location>
</feature>
<dbReference type="InterPro" id="IPR055353">
    <property type="entry name" value="DUF7619"/>
</dbReference>
<dbReference type="SUPFAM" id="SSF63829">
    <property type="entry name" value="Calcium-dependent phosphotriesterase"/>
    <property type="match status" value="1"/>
</dbReference>
<sequence length="1238" mass="136522">MKRNFLLLIGFLFTNLICAQFAASVDNTFNINNVINPSGGLATTQNNFGTSFPESVFLQSNGKVIVSRQLSPNNFRYNEFHDLKILRLNTDGSVDQSFHQNFDVFSSISVTKIIEYNNKLIMIGSFTFSDINIDIKKILVFNEDGTLDQNFVSPDLSNAISDVEVLSNGKIIISGFISYDINDQLVNGIVKLNLDGSIDSSFSVNSGFNLAIYCLEVQSDDKIIVGGNFTTFNGQTFNRLVRLNTDGSLDTSFNIGTGCNNIIYDIEIDNNGLILVGGKFTSYNSITTNNSKLIRLTNTGSRDLDFVVETTLFNSSSNYIRKILSQPNGDINIIYSADNSITSFNNNPKGLFYLTNTGATNTTKLTPDILKINNIALDSSNNIYLVGSFDYLRDAANTYKQINHIAKIDSNGALTNDFNRKMLGLNYYALVNVIEQQTDGKLLIGGDYFQFYNENAVKDLIRLNLDGTIDTSFNVGDFSGFVYVIKLLQDGKILIGGKFTITSNSIVYKDLVLLNSDGSVDPTFVHTINYTGQVITALDIQSTNNFVIGVSYQSSSTTGSSGKGTIIRILPNGQTDSSFSVINVSTNNVTKIKVLPNDKFIYSCGFLIDLFMSNLSNESGGIFKRNENGTTDATFTSPFFSYTTTTSTHNESVYDLDITEDNKIVAIGAFGKVNSIVSNKVIRLTENGIVDNSLSVGTGFNGAPYTLKCLSGGKILIGGNFLSYNNLNSKGLLRLNQDGSLDYSFNVGKGFSNKGVNKIFIQADNKILLGGFQFSYYNNYVASGLIRLIGGGNYSVTGSTKLDVNNNGGCDVNDVVFPNMKFNINNGIENFDFFADYSGNYKLDLNAGNYTISPIVTSQFTVSPPSITVQFPTQNTYFNQDYCLSSVNGLINDLNIVIIPLNNAIPGFQARYRIVFKNEGTIPRTGEIMLNFNGNLMSFSSTNFLQTAILPNQIKWNFVNLLPQEQRTIDVMFLLNTPTANPPLNSNDVLTFVSNITNDVDFTPNNNEFSLNQVVVNSYDPNDKTCLEGSVVGPEKIGDYVNYLIRFENTGTFPAQTVRVLDYIDTNKFDISTLKPVNSSHPMVVKISEVNKVEFIFNGINLPFDDANNDGYFVYKIKLKNDLNIGDTFSNTANIFFDYNSPIVTNTAVSTIAVLSLESTDGLSDISLYPNPTNDYITISRLNNNLINSIEVYNVSGQKMKISDAKNNSIDLSDFMSGIYFIKIKTENATKTYKVLKK</sequence>
<gene>
    <name evidence="5" type="ORF">SAMN05660918_0995</name>
</gene>
<dbReference type="RefSeq" id="WP_091309009.1">
    <property type="nucleotide sequence ID" value="NZ_FNYA01000002.1"/>
</dbReference>
<feature type="domain" description="DUF7619" evidence="4">
    <location>
        <begin position="1020"/>
        <end position="1150"/>
    </location>
</feature>
<organism evidence="5 6">
    <name type="scientific">Flavobacterium terrigena</name>
    <dbReference type="NCBI Taxonomy" id="402734"/>
    <lineage>
        <taxon>Bacteria</taxon>
        <taxon>Pseudomonadati</taxon>
        <taxon>Bacteroidota</taxon>
        <taxon>Flavobacteriia</taxon>
        <taxon>Flavobacteriales</taxon>
        <taxon>Flavobacteriaceae</taxon>
        <taxon>Flavobacterium</taxon>
    </lineage>
</organism>
<dbReference type="NCBIfam" id="TIGR04183">
    <property type="entry name" value="Por_Secre_tail"/>
    <property type="match status" value="1"/>
</dbReference>
<dbReference type="STRING" id="402734.SAMN05660918_0995"/>
<dbReference type="InterPro" id="IPR026444">
    <property type="entry name" value="Secre_tail"/>
</dbReference>
<name>A0A1H6S0H3_9FLAO</name>
<protein>
    <submittedName>
        <fullName evidence="5">Delta-60 repeat domain-containing protein/Por secretion system C-terminal sorting domain-containing protein</fullName>
    </submittedName>
</protein>
<evidence type="ECO:0000256" key="1">
    <source>
        <dbReference type="ARBA" id="ARBA00022729"/>
    </source>
</evidence>
<evidence type="ECO:0000259" key="3">
    <source>
        <dbReference type="Pfam" id="PF18962"/>
    </source>
</evidence>
<keyword evidence="6" id="KW-1185">Reference proteome</keyword>
<proteinExistence type="predicted"/>
<dbReference type="InterPro" id="IPR013431">
    <property type="entry name" value="Delta_60_rpt"/>
</dbReference>
<dbReference type="Gene3D" id="2.80.10.50">
    <property type="match status" value="5"/>
</dbReference>
<dbReference type="NCBIfam" id="TIGR02608">
    <property type="entry name" value="delta_60_rpt"/>
    <property type="match status" value="7"/>
</dbReference>
<dbReference type="Pfam" id="PF17164">
    <property type="entry name" value="DUF5122"/>
    <property type="match status" value="8"/>
</dbReference>
<evidence type="ECO:0000313" key="6">
    <source>
        <dbReference type="Proteomes" id="UP000199702"/>
    </source>
</evidence>
<evidence type="ECO:0000256" key="2">
    <source>
        <dbReference type="SAM" id="SignalP"/>
    </source>
</evidence>
<dbReference type="AlphaFoldDB" id="A0A1H6S0H3"/>
<feature type="domain" description="Secretion system C-terminal sorting" evidence="3">
    <location>
        <begin position="1168"/>
        <end position="1235"/>
    </location>
</feature>
<evidence type="ECO:0000313" key="5">
    <source>
        <dbReference type="EMBL" id="SEI57530.1"/>
    </source>
</evidence>
<dbReference type="Proteomes" id="UP000199702">
    <property type="component" value="Unassembled WGS sequence"/>
</dbReference>
<evidence type="ECO:0000259" key="4">
    <source>
        <dbReference type="Pfam" id="PF24595"/>
    </source>
</evidence>
<accession>A0A1H6S0H3</accession>
<dbReference type="EMBL" id="FNYA01000002">
    <property type="protein sequence ID" value="SEI57530.1"/>
    <property type="molecule type" value="Genomic_DNA"/>
</dbReference>
<feature type="chain" id="PRO_5011691419" evidence="2">
    <location>
        <begin position="23"/>
        <end position="1238"/>
    </location>
</feature>
<dbReference type="OrthoDB" id="1110367at2"/>
<reference evidence="6" key="1">
    <citation type="submission" date="2016-10" db="EMBL/GenBank/DDBJ databases">
        <authorList>
            <person name="Varghese N."/>
            <person name="Submissions S."/>
        </authorList>
    </citation>
    <scope>NUCLEOTIDE SEQUENCE [LARGE SCALE GENOMIC DNA]</scope>
    <source>
        <strain evidence="6">DSM 17934</strain>
    </source>
</reference>
<keyword evidence="1 2" id="KW-0732">Signal</keyword>
<dbReference type="Pfam" id="PF18962">
    <property type="entry name" value="Por_Secre_tail"/>
    <property type="match status" value="1"/>
</dbReference>
<dbReference type="Pfam" id="PF24595">
    <property type="entry name" value="DUF7619"/>
    <property type="match status" value="1"/>
</dbReference>